<protein>
    <recommendedName>
        <fullName evidence="3">DNA photolyase</fullName>
    </recommendedName>
</protein>
<evidence type="ECO:0008006" key="3">
    <source>
        <dbReference type="Google" id="ProtNLM"/>
    </source>
</evidence>
<gene>
    <name evidence="1" type="ordered locus">Calni_1084</name>
</gene>
<organism evidence="1 2">
    <name type="scientific">Calditerrivibrio nitroreducens (strain DSM 19672 / NBRC 101217 / Yu37-1)</name>
    <dbReference type="NCBI Taxonomy" id="768670"/>
    <lineage>
        <taxon>Bacteria</taxon>
        <taxon>Pseudomonadati</taxon>
        <taxon>Deferribacterota</taxon>
        <taxon>Deferribacteres</taxon>
        <taxon>Deferribacterales</taxon>
        <taxon>Calditerrivibrionaceae</taxon>
    </lineage>
</organism>
<dbReference type="GO" id="GO:0003913">
    <property type="term" value="F:DNA photolyase activity"/>
    <property type="evidence" value="ECO:0007669"/>
    <property type="project" value="TreeGrafter"/>
</dbReference>
<name>E4TI79_CALNY</name>
<dbReference type="OrthoDB" id="368646at2"/>
<accession>E4TI79</accession>
<dbReference type="AlphaFoldDB" id="E4TI79"/>
<dbReference type="Pfam" id="PF20903">
    <property type="entry name" value="SPL"/>
    <property type="match status" value="1"/>
</dbReference>
<dbReference type="InterPro" id="IPR049539">
    <property type="entry name" value="SPL"/>
</dbReference>
<sequence>MIYLDKTCLGGNFHKIFEQKGLQFEVVDGSDCFEDNKKNIYITSQKNRFVHQCPATREYRCCNYMVVDAVEGCPFDCSYCILQVYLNHNFIKVYDDLEGIRESIISLDKSGKCRIGTGELSDSLAIDNILCMTDFLIPIVNKCENIQFEFKTKSTNIANLFKHNPKNVIVSFSLNPQEIVNSEEHFASPVVARIKAAKELSDYGYKVSFHFDPLIDWDNFEELYGDLLDQLFDSVDEKKVEFISISTFRFIPELADIIRIKFPETKLLSSRFIRGLDGKMRYFKSRRVEMLRFIINRLNKNWPTVFTYFCMEDKSIWRRLKGFDPGLREEFEKNFKWYRNESIID</sequence>
<dbReference type="Gene3D" id="3.80.30.30">
    <property type="match status" value="1"/>
</dbReference>
<dbReference type="eggNOG" id="COG1533">
    <property type="taxonomic scope" value="Bacteria"/>
</dbReference>
<reference key="1">
    <citation type="submission" date="2010-11" db="EMBL/GenBank/DDBJ databases">
        <title>The complete genome of chromosome of Calditerrivibrio nitroreducens DSM 19672.</title>
        <authorList>
            <consortium name="US DOE Joint Genome Institute (JGI-PGF)"/>
            <person name="Lucas S."/>
            <person name="Copeland A."/>
            <person name="Lapidus A."/>
            <person name="Bruce D."/>
            <person name="Goodwin L."/>
            <person name="Pitluck S."/>
            <person name="Kyrpides N."/>
            <person name="Mavromatis K."/>
            <person name="Ivanova N."/>
            <person name="Mikhailova N."/>
            <person name="Zeytun A."/>
            <person name="Brettin T."/>
            <person name="Detter J.C."/>
            <person name="Tapia R."/>
            <person name="Han C."/>
            <person name="Land M."/>
            <person name="Hauser L."/>
            <person name="Markowitz V."/>
            <person name="Cheng J.-F."/>
            <person name="Hugenholtz P."/>
            <person name="Woyke T."/>
            <person name="Wu D."/>
            <person name="Spring S."/>
            <person name="Schroeder M."/>
            <person name="Brambilla E."/>
            <person name="Klenk H.-P."/>
            <person name="Eisen J.A."/>
        </authorList>
    </citation>
    <scope>NUCLEOTIDE SEQUENCE [LARGE SCALE GENOMIC DNA]</scope>
    <source>
        <strain>DSM 19672</strain>
    </source>
</reference>
<dbReference type="STRING" id="768670.Calni_1084"/>
<dbReference type="PANTHER" id="PTHR37822">
    <property type="entry name" value="SPORE PHOTOPRODUCT LYASE-RELATED"/>
    <property type="match status" value="1"/>
</dbReference>
<evidence type="ECO:0000313" key="2">
    <source>
        <dbReference type="Proteomes" id="UP000007039"/>
    </source>
</evidence>
<dbReference type="RefSeq" id="WP_013451207.1">
    <property type="nucleotide sequence ID" value="NC_014758.1"/>
</dbReference>
<keyword evidence="2" id="KW-1185">Reference proteome</keyword>
<dbReference type="Proteomes" id="UP000007039">
    <property type="component" value="Chromosome"/>
</dbReference>
<dbReference type="EMBL" id="CP002347">
    <property type="protein sequence ID" value="ADR18995.1"/>
    <property type="molecule type" value="Genomic_DNA"/>
</dbReference>
<reference evidence="1 2" key="2">
    <citation type="journal article" date="2011" name="Stand. Genomic Sci.">
        <title>Complete genome sequence of Calditerrivibrio nitroreducens type strain (Yu37-1).</title>
        <authorList>
            <person name="Pitluck S."/>
            <person name="Sikorski J."/>
            <person name="Zeytun A."/>
            <person name="Lapidus A."/>
            <person name="Nolan M."/>
            <person name="Lucas S."/>
            <person name="Hammon N."/>
            <person name="Deshpande S."/>
            <person name="Cheng J.F."/>
            <person name="Tapia R."/>
            <person name="Han C."/>
            <person name="Goodwin L."/>
            <person name="Liolios K."/>
            <person name="Pagani I."/>
            <person name="Ivanova N."/>
            <person name="Mavromatis K."/>
            <person name="Pati A."/>
            <person name="Chen A."/>
            <person name="Palaniappan K."/>
            <person name="Hauser L."/>
            <person name="Chang Y.J."/>
            <person name="Jeffries C.D."/>
            <person name="Detter J.C."/>
            <person name="Brambilla E."/>
            <person name="Djao O.D."/>
            <person name="Rohde M."/>
            <person name="Spring S."/>
            <person name="Goker M."/>
            <person name="Woyke T."/>
            <person name="Bristow J."/>
            <person name="Eisen J.A."/>
            <person name="Markowitz V."/>
            <person name="Hugenholtz P."/>
            <person name="Kyrpides N.C."/>
            <person name="Klenk H.P."/>
            <person name="Land M."/>
        </authorList>
    </citation>
    <scope>NUCLEOTIDE SEQUENCE [LARGE SCALE GENOMIC DNA]</scope>
    <source>
        <strain evidence="2">DSM 19672 / NBRC 101217 / Yu37-1</strain>
    </source>
</reference>
<evidence type="ECO:0000313" key="1">
    <source>
        <dbReference type="EMBL" id="ADR18995.1"/>
    </source>
</evidence>
<dbReference type="GO" id="GO:0051539">
    <property type="term" value="F:4 iron, 4 sulfur cluster binding"/>
    <property type="evidence" value="ECO:0007669"/>
    <property type="project" value="TreeGrafter"/>
</dbReference>
<dbReference type="KEGG" id="cni:Calni_1084"/>
<dbReference type="HOGENOM" id="CLU_030330_0_0_0"/>
<dbReference type="PANTHER" id="PTHR37822:SF2">
    <property type="entry name" value="SPORE PHOTOPRODUCT LYASE"/>
    <property type="match status" value="1"/>
</dbReference>
<dbReference type="GO" id="GO:0042601">
    <property type="term" value="C:endospore-forming forespore"/>
    <property type="evidence" value="ECO:0007669"/>
    <property type="project" value="TreeGrafter"/>
</dbReference>
<dbReference type="Gene3D" id="3.40.50.12110">
    <property type="match status" value="1"/>
</dbReference>
<proteinExistence type="predicted"/>
<dbReference type="GO" id="GO:1904047">
    <property type="term" value="F:S-adenosyl-L-methionine binding"/>
    <property type="evidence" value="ECO:0007669"/>
    <property type="project" value="TreeGrafter"/>
</dbReference>